<organism evidence="1">
    <name type="scientific">uncultured marine virus</name>
    <dbReference type="NCBI Taxonomy" id="186617"/>
    <lineage>
        <taxon>Viruses</taxon>
        <taxon>environmental samples</taxon>
    </lineage>
</organism>
<proteinExistence type="predicted"/>
<evidence type="ECO:0000313" key="1">
    <source>
        <dbReference type="EMBL" id="AKH46620.1"/>
    </source>
</evidence>
<dbReference type="EMBL" id="KR029585">
    <property type="protein sequence ID" value="AKH46620.1"/>
    <property type="molecule type" value="Genomic_DNA"/>
</dbReference>
<accession>A0A0F7L3U8</accession>
<sequence length="67" mass="7117">MTCLDVRAIRKNADGELVSPVYTGVKTTGLRRLHGAMRDGGGDHGAFSAKRGVGRQAVPGVRVANRR</sequence>
<protein>
    <submittedName>
        <fullName evidence="1">Uncharacterized protein</fullName>
    </submittedName>
</protein>
<name>A0A0F7L3U8_9VIRU</name>
<reference evidence="1" key="1">
    <citation type="journal article" date="2015" name="Front. Microbiol.">
        <title>Combining genomic sequencing methods to explore viral diversity and reveal potential virus-host interactions.</title>
        <authorList>
            <person name="Chow C.E."/>
            <person name="Winget D.M."/>
            <person name="White R.A.III."/>
            <person name="Hallam S.J."/>
            <person name="Suttle C.A."/>
        </authorList>
    </citation>
    <scope>NUCLEOTIDE SEQUENCE</scope>
    <source>
        <strain evidence="1">Anoxic2_1</strain>
    </source>
</reference>
<reference evidence="1" key="2">
    <citation type="submission" date="2015-03" db="EMBL/GenBank/DDBJ databases">
        <authorList>
            <person name="Chow C.-E.T."/>
            <person name="Winget D.M."/>
            <person name="White R.A.III."/>
            <person name="Hallam S.J."/>
            <person name="Suttle C.A."/>
        </authorList>
    </citation>
    <scope>NUCLEOTIDE SEQUENCE</scope>
    <source>
        <strain evidence="1">Anoxic2_1</strain>
    </source>
</reference>